<reference evidence="1 2" key="1">
    <citation type="submission" date="2018-11" db="EMBL/GenBank/DDBJ databases">
        <title>Genome sequencing and assembly of Clostridium tagluense strain A121.</title>
        <authorList>
            <person name="Murakami T."/>
            <person name="Segawa T."/>
            <person name="Shcherbakova V.A."/>
            <person name="Mori H."/>
            <person name="Yoshimura Y."/>
        </authorList>
    </citation>
    <scope>NUCLEOTIDE SEQUENCE [LARGE SCALE GENOMIC DNA]</scope>
    <source>
        <strain evidence="1 2">A121</strain>
    </source>
</reference>
<dbReference type="OrthoDB" id="1918133at2"/>
<dbReference type="RefSeq" id="WP_125005642.1">
    <property type="nucleotide sequence ID" value="NZ_BHYK01000040.1"/>
</dbReference>
<dbReference type="AlphaFoldDB" id="A0A401UT41"/>
<keyword evidence="2" id="KW-1185">Reference proteome</keyword>
<accession>A0A401UT41</accession>
<protein>
    <submittedName>
        <fullName evidence="1">Uncharacterized protein</fullName>
    </submittedName>
</protein>
<organism evidence="1 2">
    <name type="scientific">Clostridium tagluense</name>
    <dbReference type="NCBI Taxonomy" id="360422"/>
    <lineage>
        <taxon>Bacteria</taxon>
        <taxon>Bacillati</taxon>
        <taxon>Bacillota</taxon>
        <taxon>Clostridia</taxon>
        <taxon>Eubacteriales</taxon>
        <taxon>Clostridiaceae</taxon>
        <taxon>Clostridium</taxon>
    </lineage>
</organism>
<dbReference type="Proteomes" id="UP000287872">
    <property type="component" value="Unassembled WGS sequence"/>
</dbReference>
<gene>
    <name evidence="1" type="ORF">Ctaglu_43480</name>
</gene>
<name>A0A401UT41_9CLOT</name>
<dbReference type="EMBL" id="BHYK01000040">
    <property type="protein sequence ID" value="GCD12725.1"/>
    <property type="molecule type" value="Genomic_DNA"/>
</dbReference>
<evidence type="ECO:0000313" key="2">
    <source>
        <dbReference type="Proteomes" id="UP000287872"/>
    </source>
</evidence>
<proteinExistence type="predicted"/>
<comment type="caution">
    <text evidence="1">The sequence shown here is derived from an EMBL/GenBank/DDBJ whole genome shotgun (WGS) entry which is preliminary data.</text>
</comment>
<evidence type="ECO:0000313" key="1">
    <source>
        <dbReference type="EMBL" id="GCD12725.1"/>
    </source>
</evidence>
<sequence length="273" mass="30010">MKQIKKTLSIFMVAIFVMAGILGNGTAKATVLIPKINYLGVDHSPLVVGDTEKFTITSEYDGLVQYKAFIFDGEKWSELTSGYGEAVDAKTPYVLPETSAFKLGKYKLSIWVKRAGVASVNEKGYDTFYIASLNCVTRDNANRVYANGDAKVETKGLTVKLNGIENIGGIKGPYLYRLFIFNPTTGLWSSGAKEYTETPSYTFKEAGTYVVIVHINTVNSTTWKNYEAGIKKGSYEAWKTIVVNVDDGTKVFDTSVKAATVGTSKCNFNSGWY</sequence>